<keyword evidence="3" id="KW-0378">Hydrolase</keyword>
<dbReference type="InterPro" id="IPR006034">
    <property type="entry name" value="Asparaginase/glutaminase-like"/>
</dbReference>
<feature type="active site" evidence="8">
    <location>
        <position position="84"/>
    </location>
</feature>
<comment type="caution">
    <text evidence="11">The sequence shown here is derived from an EMBL/GenBank/DDBJ whole genome shotgun (WGS) entry which is preliminary data.</text>
</comment>
<dbReference type="GO" id="GO:0004067">
    <property type="term" value="F:asparaginase activity"/>
    <property type="evidence" value="ECO:0007669"/>
    <property type="project" value="UniProtKB-UniRule"/>
</dbReference>
<dbReference type="InterPro" id="IPR036152">
    <property type="entry name" value="Asp/glu_Ase-like_sf"/>
</dbReference>
<dbReference type="CDD" id="cd08963">
    <property type="entry name" value="L-asparaginase_I"/>
    <property type="match status" value="1"/>
</dbReference>
<dbReference type="PROSITE" id="PS00917">
    <property type="entry name" value="ASN_GLN_ASE_2"/>
    <property type="match status" value="1"/>
</dbReference>
<dbReference type="AlphaFoldDB" id="A0A2I1IKL2"/>
<feature type="binding site" evidence="6">
    <location>
        <begin position="84"/>
        <end position="85"/>
    </location>
    <ligand>
        <name>substrate</name>
    </ligand>
</feature>
<dbReference type="InterPro" id="IPR027475">
    <property type="entry name" value="Asparaginase/glutaminase_AS2"/>
</dbReference>
<feature type="domain" description="L-asparaginase N-terminal" evidence="9">
    <location>
        <begin position="2"/>
        <end position="183"/>
    </location>
</feature>
<feature type="active site" evidence="7">
    <location>
        <position position="11"/>
    </location>
</feature>
<evidence type="ECO:0000313" key="12">
    <source>
        <dbReference type="Proteomes" id="UP000235122"/>
    </source>
</evidence>
<feature type="active site" description="O-isoaspartyl threonine intermediate" evidence="5">
    <location>
        <position position="11"/>
    </location>
</feature>
<evidence type="ECO:0000256" key="4">
    <source>
        <dbReference type="ARBA" id="ARBA00049366"/>
    </source>
</evidence>
<name>A0A2I1IKL2_9ACTO</name>
<evidence type="ECO:0000256" key="7">
    <source>
        <dbReference type="PROSITE-ProRule" id="PRU10099"/>
    </source>
</evidence>
<evidence type="ECO:0000256" key="1">
    <source>
        <dbReference type="ARBA" id="ARBA00010518"/>
    </source>
</evidence>
<dbReference type="EC" id="3.5.1.1" evidence="2"/>
<comment type="catalytic activity">
    <reaction evidence="4">
        <text>L-asparagine + H2O = L-aspartate + NH4(+)</text>
        <dbReference type="Rhea" id="RHEA:21016"/>
        <dbReference type="ChEBI" id="CHEBI:15377"/>
        <dbReference type="ChEBI" id="CHEBI:28938"/>
        <dbReference type="ChEBI" id="CHEBI:29991"/>
        <dbReference type="ChEBI" id="CHEBI:58048"/>
        <dbReference type="EC" id="3.5.1.1"/>
    </reaction>
</comment>
<dbReference type="GeneID" id="35867110"/>
<dbReference type="SFLD" id="SFLDS00057">
    <property type="entry name" value="Glutaminase/Asparaginase"/>
    <property type="match status" value="1"/>
</dbReference>
<dbReference type="InterPro" id="IPR027474">
    <property type="entry name" value="L-asparaginase_N"/>
</dbReference>
<evidence type="ECO:0000256" key="8">
    <source>
        <dbReference type="PROSITE-ProRule" id="PRU10100"/>
    </source>
</evidence>
<dbReference type="GO" id="GO:0005829">
    <property type="term" value="C:cytosol"/>
    <property type="evidence" value="ECO:0007669"/>
    <property type="project" value="TreeGrafter"/>
</dbReference>
<evidence type="ECO:0000259" key="10">
    <source>
        <dbReference type="Pfam" id="PF17763"/>
    </source>
</evidence>
<comment type="similarity">
    <text evidence="1">Belongs to the asparaginase 1 family.</text>
</comment>
<proteinExistence type="inferred from homology"/>
<dbReference type="Proteomes" id="UP000235122">
    <property type="component" value="Unassembled WGS sequence"/>
</dbReference>
<dbReference type="SMART" id="SM00870">
    <property type="entry name" value="Asparaginase"/>
    <property type="match status" value="1"/>
</dbReference>
<dbReference type="GO" id="GO:0009066">
    <property type="term" value="P:aspartate family amino acid metabolic process"/>
    <property type="evidence" value="ECO:0007669"/>
    <property type="project" value="UniProtKB-ARBA"/>
</dbReference>
<dbReference type="Pfam" id="PF17763">
    <property type="entry name" value="Asparaginase_C"/>
    <property type="match status" value="1"/>
</dbReference>
<dbReference type="PROSITE" id="PS00144">
    <property type="entry name" value="ASN_GLN_ASE_1"/>
    <property type="match status" value="1"/>
</dbReference>
<feature type="domain" description="Asparaginase/glutaminase C-terminal" evidence="10">
    <location>
        <begin position="206"/>
        <end position="322"/>
    </location>
</feature>
<feature type="binding site" evidence="6">
    <location>
        <position position="55"/>
    </location>
    <ligand>
        <name>substrate</name>
    </ligand>
</feature>
<dbReference type="PIRSF" id="PIRSF500176">
    <property type="entry name" value="L_ASNase"/>
    <property type="match status" value="1"/>
</dbReference>
<dbReference type="SUPFAM" id="SSF53774">
    <property type="entry name" value="Glutaminase/Asparaginase"/>
    <property type="match status" value="1"/>
</dbReference>
<dbReference type="STRING" id="33007.HMPREF3198_01962"/>
<dbReference type="Pfam" id="PF00710">
    <property type="entry name" value="Asparaginase"/>
    <property type="match status" value="1"/>
</dbReference>
<dbReference type="InterPro" id="IPR041725">
    <property type="entry name" value="L-asparaginase_I"/>
</dbReference>
<gene>
    <name evidence="11" type="ORF">CYJ19_10665</name>
</gene>
<sequence length="330" mass="34260">MRISVIYTGGTIGMVSSPNGLVPGADLQGWLEKLLAGTDLDGVAELTELPRLIDSSNATPADWQAILDAIKAEDADAFVILHGTDTMSYTAAALSYARVGAKEPVVITGSQLPLGAPGSDAGKNVMGALTAASSGKVGGVSLYFGDHLLAGNRTTKVSSWGFEGFASPVIPPLATAGGPWHWNSLEMGATAGNLPKEEIRRYARHDVTVVDLVPGITAQRLRALLTPAPEAVIIRAFGVGNCPSDEPGFVDVIKDLVSGGVPVVISSQCMQAEVVLGAYETGEVLAKVGCVGAADMTLEAVYAKLVFLLSQGLSASEIRDWMQKPICGEL</sequence>
<protein>
    <recommendedName>
        <fullName evidence="2">asparaginase</fullName>
        <ecNumber evidence="2">3.5.1.1</ecNumber>
    </recommendedName>
</protein>
<reference evidence="11 12" key="1">
    <citation type="submission" date="2017-12" db="EMBL/GenBank/DDBJ databases">
        <title>Phylogenetic diversity of female urinary microbiome.</title>
        <authorList>
            <person name="Thomas-White K."/>
            <person name="Wolfe A.J."/>
        </authorList>
    </citation>
    <scope>NUCLEOTIDE SEQUENCE [LARGE SCALE GENOMIC DNA]</scope>
    <source>
        <strain evidence="11 12">UMB0402</strain>
    </source>
</reference>
<evidence type="ECO:0000256" key="5">
    <source>
        <dbReference type="PIRSR" id="PIRSR001220-1"/>
    </source>
</evidence>
<dbReference type="PIRSF" id="PIRSF001220">
    <property type="entry name" value="L-ASNase_gatD"/>
    <property type="match status" value="1"/>
</dbReference>
<dbReference type="EMBL" id="PKKO01000006">
    <property type="protein sequence ID" value="PKY71668.1"/>
    <property type="molecule type" value="Genomic_DNA"/>
</dbReference>
<dbReference type="FunFam" id="3.40.50.40:FF:000001">
    <property type="entry name" value="L-asparaginase 1"/>
    <property type="match status" value="1"/>
</dbReference>
<dbReference type="InterPro" id="IPR037152">
    <property type="entry name" value="L-asparaginase_N_sf"/>
</dbReference>
<organism evidence="11 12">
    <name type="scientific">Winkia neuii</name>
    <dbReference type="NCBI Taxonomy" id="33007"/>
    <lineage>
        <taxon>Bacteria</taxon>
        <taxon>Bacillati</taxon>
        <taxon>Actinomycetota</taxon>
        <taxon>Actinomycetes</taxon>
        <taxon>Actinomycetales</taxon>
        <taxon>Actinomycetaceae</taxon>
        <taxon>Winkia</taxon>
    </lineage>
</organism>
<dbReference type="PRINTS" id="PR00139">
    <property type="entry name" value="ASNGLNASE"/>
</dbReference>
<evidence type="ECO:0000256" key="6">
    <source>
        <dbReference type="PIRSR" id="PIRSR001220-2"/>
    </source>
</evidence>
<dbReference type="PANTHER" id="PTHR11707">
    <property type="entry name" value="L-ASPARAGINASE"/>
    <property type="match status" value="1"/>
</dbReference>
<dbReference type="InterPro" id="IPR040919">
    <property type="entry name" value="Asparaginase_C"/>
</dbReference>
<dbReference type="RefSeq" id="WP_024331457.1">
    <property type="nucleotide sequence ID" value="NZ_JASOXK010000004.1"/>
</dbReference>
<evidence type="ECO:0000259" key="9">
    <source>
        <dbReference type="Pfam" id="PF00710"/>
    </source>
</evidence>
<dbReference type="Gene3D" id="3.40.50.40">
    <property type="match status" value="1"/>
</dbReference>
<evidence type="ECO:0000313" key="11">
    <source>
        <dbReference type="EMBL" id="PKY71668.1"/>
    </source>
</evidence>
<dbReference type="InterPro" id="IPR027473">
    <property type="entry name" value="L-asparaginase_C"/>
</dbReference>
<dbReference type="Gene3D" id="3.40.50.1170">
    <property type="entry name" value="L-asparaginase, N-terminal domain"/>
    <property type="match status" value="1"/>
</dbReference>
<accession>A0A2I1IKL2</accession>
<dbReference type="PANTHER" id="PTHR11707:SF28">
    <property type="entry name" value="60 KDA LYSOPHOSPHOLIPASE"/>
    <property type="match status" value="1"/>
</dbReference>
<evidence type="ECO:0000256" key="3">
    <source>
        <dbReference type="ARBA" id="ARBA00022801"/>
    </source>
</evidence>
<evidence type="ECO:0000256" key="2">
    <source>
        <dbReference type="ARBA" id="ARBA00012920"/>
    </source>
</evidence>
<dbReference type="PROSITE" id="PS51732">
    <property type="entry name" value="ASN_GLN_ASE_3"/>
    <property type="match status" value="1"/>
</dbReference>
<dbReference type="InterPro" id="IPR020827">
    <property type="entry name" value="Asparaginase/glutaminase_AS1"/>
</dbReference>
<keyword evidence="12" id="KW-1185">Reference proteome</keyword>